<evidence type="ECO:0000313" key="1">
    <source>
        <dbReference type="EMBL" id="MXU84384.1"/>
    </source>
</evidence>
<reference evidence="1" key="1">
    <citation type="submission" date="2019-12" db="EMBL/GenBank/DDBJ databases">
        <title>An insight into the sialome of adult female Ixodes ricinus ticks feeding for 6 days.</title>
        <authorList>
            <person name="Perner J."/>
            <person name="Ribeiro J.M.C."/>
        </authorList>
    </citation>
    <scope>NUCLEOTIDE SEQUENCE</scope>
    <source>
        <strain evidence="1">Semi-engorged</strain>
        <tissue evidence="1">Salivary glands</tissue>
    </source>
</reference>
<proteinExistence type="predicted"/>
<protein>
    <submittedName>
        <fullName evidence="1">Putative secreted protein</fullName>
    </submittedName>
</protein>
<dbReference type="AlphaFoldDB" id="A0A6B0U6E9"/>
<organism evidence="1">
    <name type="scientific">Ixodes ricinus</name>
    <name type="common">Common tick</name>
    <name type="synonym">Acarus ricinus</name>
    <dbReference type="NCBI Taxonomy" id="34613"/>
    <lineage>
        <taxon>Eukaryota</taxon>
        <taxon>Metazoa</taxon>
        <taxon>Ecdysozoa</taxon>
        <taxon>Arthropoda</taxon>
        <taxon>Chelicerata</taxon>
        <taxon>Arachnida</taxon>
        <taxon>Acari</taxon>
        <taxon>Parasitiformes</taxon>
        <taxon>Ixodida</taxon>
        <taxon>Ixodoidea</taxon>
        <taxon>Ixodidae</taxon>
        <taxon>Ixodinae</taxon>
        <taxon>Ixodes</taxon>
    </lineage>
</organism>
<dbReference type="EMBL" id="GIFC01002301">
    <property type="protein sequence ID" value="MXU84384.1"/>
    <property type="molecule type" value="Transcribed_RNA"/>
</dbReference>
<sequence>MSGLPVGPSPSLLRVWLCLCRTAYSIFGPSERSRPPSWQKSRSHVVSEHHSTAGFFLRRSCLLRASLPERCADTCRLVGT</sequence>
<name>A0A6B0U6E9_IXORI</name>
<accession>A0A6B0U6E9</accession>